<dbReference type="EMBL" id="CAJRAY010000019">
    <property type="protein sequence ID" value="CAG5080877.1"/>
    <property type="molecule type" value="Genomic_DNA"/>
</dbReference>
<dbReference type="Pfam" id="PF13546">
    <property type="entry name" value="DDE_5"/>
    <property type="match status" value="1"/>
</dbReference>
<dbReference type="SUPFAM" id="SSF53098">
    <property type="entry name" value="Ribonuclease H-like"/>
    <property type="match status" value="1"/>
</dbReference>
<dbReference type="InterPro" id="IPR038721">
    <property type="entry name" value="IS701-like_DDE_dom"/>
</dbReference>
<protein>
    <recommendedName>
        <fullName evidence="1">Transposase IS701-like DDE domain-containing protein</fullName>
    </recommendedName>
</protein>
<dbReference type="Proteomes" id="UP000681526">
    <property type="component" value="Unassembled WGS sequence"/>
</dbReference>
<gene>
    <name evidence="2" type="primary">txxe 358</name>
    <name evidence="2" type="ORF">TXXE_04650</name>
</gene>
<evidence type="ECO:0000259" key="1">
    <source>
        <dbReference type="Pfam" id="PF13546"/>
    </source>
</evidence>
<keyword evidence="3" id="KW-1185">Reference proteome</keyword>
<organism evidence="2 3">
    <name type="scientific">Thermobacillus xylanilyticus</name>
    <dbReference type="NCBI Taxonomy" id="76633"/>
    <lineage>
        <taxon>Bacteria</taxon>
        <taxon>Bacillati</taxon>
        <taxon>Bacillota</taxon>
        <taxon>Bacilli</taxon>
        <taxon>Bacillales</taxon>
        <taxon>Paenibacillaceae</taxon>
        <taxon>Thermobacillus</taxon>
    </lineage>
</organism>
<reference evidence="2 3" key="1">
    <citation type="submission" date="2021-04" db="EMBL/GenBank/DDBJ databases">
        <authorList>
            <person name="Rakotoarivonina H."/>
        </authorList>
    </citation>
    <scope>NUCLEOTIDE SEQUENCE [LARGE SCALE GENOMIC DNA]</scope>
    <source>
        <strain evidence="2 3">XE</strain>
    </source>
</reference>
<evidence type="ECO:0000313" key="3">
    <source>
        <dbReference type="Proteomes" id="UP000681526"/>
    </source>
</evidence>
<proteinExistence type="predicted"/>
<comment type="caution">
    <text evidence="2">The sequence shown here is derived from an EMBL/GenBank/DDBJ whole genome shotgun (WGS) entry which is preliminary data.</text>
</comment>
<evidence type="ECO:0000313" key="2">
    <source>
        <dbReference type="EMBL" id="CAG5080877.1"/>
    </source>
</evidence>
<accession>A0ABN7RN06</accession>
<name>A0ABN7RN06_THEXY</name>
<sequence>MLKLMNEVLCAFRACFSRVAAFEWFVVIVVGLMVRSDHLGVTSIVRDLALHPRHYESMIHFFRSSAWSPGSLRLAWQKVVHRFAPLLYVRGRVVLVGDGMKQAKEGRHMPGVKKLHQESENVSKGEYIFGHLFGAIGILAGAPQKWFCLPLFMNLQDGVKAIFGWANGSEERQASHVVQMVEQAFVAARTFGGALLLLDRYFLSISALQRLTEGNRASDARMHLVTKAKMNAVAYERPEPKKPGRGRPPKKGKMLRLAELFQTRAADFQTAVMTIYGKEETVSFLCLDLLWGQGLYQELRFVLVRYGDRLSILVSTDLALDATEIITLYGYRFKIECTFREMKQVIGAFGYRFWSASMPKLNRYRRKGETDPLEQVTNESARKRIRLTLRAIEGFVMCSVIATGIVQLLALRFSGRTPALFFRYLRTPSRSIVSEATVVAYLRQSLFRLFAQNPHLALTRIIRSKQQSAHPDADSLAS</sequence>
<dbReference type="InterPro" id="IPR012337">
    <property type="entry name" value="RNaseH-like_sf"/>
</dbReference>
<feature type="domain" description="Transposase IS701-like DDE" evidence="1">
    <location>
        <begin position="12"/>
        <end position="256"/>
    </location>
</feature>